<feature type="compositionally biased region" description="Basic and acidic residues" evidence="2">
    <location>
        <begin position="568"/>
        <end position="578"/>
    </location>
</feature>
<dbReference type="PROSITE" id="PS51767">
    <property type="entry name" value="PEPTIDASE_A1"/>
    <property type="match status" value="1"/>
</dbReference>
<reference evidence="5 6" key="1">
    <citation type="submission" date="2015-01" db="EMBL/GenBank/DDBJ databases">
        <title>The Genome Sequence of Exophiala spinifera CBS89968.</title>
        <authorList>
            <consortium name="The Broad Institute Genomics Platform"/>
            <person name="Cuomo C."/>
            <person name="de Hoog S."/>
            <person name="Gorbushina A."/>
            <person name="Stielow B."/>
            <person name="Teixiera M."/>
            <person name="Abouelleil A."/>
            <person name="Chapman S.B."/>
            <person name="Priest M."/>
            <person name="Young S.K."/>
            <person name="Wortman J."/>
            <person name="Nusbaum C."/>
            <person name="Birren B."/>
        </authorList>
    </citation>
    <scope>NUCLEOTIDE SEQUENCE [LARGE SCALE GENOMIC DNA]</scope>
    <source>
        <strain evidence="5 6">CBS 89968</strain>
    </source>
</reference>
<feature type="region of interest" description="Disordered" evidence="2">
    <location>
        <begin position="556"/>
        <end position="743"/>
    </location>
</feature>
<organism evidence="5 6">
    <name type="scientific">Exophiala spinifera</name>
    <dbReference type="NCBI Taxonomy" id="91928"/>
    <lineage>
        <taxon>Eukaryota</taxon>
        <taxon>Fungi</taxon>
        <taxon>Dikarya</taxon>
        <taxon>Ascomycota</taxon>
        <taxon>Pezizomycotina</taxon>
        <taxon>Eurotiomycetes</taxon>
        <taxon>Chaetothyriomycetidae</taxon>
        <taxon>Chaetothyriales</taxon>
        <taxon>Herpotrichiellaceae</taxon>
        <taxon>Exophiala</taxon>
    </lineage>
</organism>
<sequence>MCSLWLTRILDFSSITYGSLLLYALVLPQRCSAAQKHPTPIVATTTTDFLGYDGAWSAVSIRVGTPEQWLSVFPSTLSPETWVVGPLGCDGTSTCQNKRGGLFYANQSSTFIPKGYFELNADSQTSPDDVGYYGLDTIALDDLVSVPDQIVALVNSTEDWVGTLGLGVKETRFTDSNNLPFLSSLVQNGSYIPSHSYGYTAGASYRLKGVPSSLTLGGVDANRFVSNNLTFSLNADYAPVVAINAISVTSSPSDSASLPSNWDSNPQQLFDGSQDDSTLFVIDTSTPFLWFPTAVCDAFAESLNLTYDDNLQLYLFADDTSPDTLSSWNLTFTFTVTNLPGSSDEIKLTLPYDAFNLQLSYPFPNLDANFSSAPTNYFPLRRAANSTQYTIGRAFLQETYLTVDYERNQFSLSQAVFDLDAVSNVNLLAITRPADSIFPGPEGNGHSGLSTGAAAGIGVGCTAVVITGAVLIWLFCFRKRTSKAVDSAEKPKRRSIFTRLHRAPESKSSVNELLGDKHHPTEVPADTSATRFELSANNAVEMPAAPVSPQFYASNAHEGHRRSMLSRNDPRRPAELEHQGSMAKSAEAAEAARTERSSSPVPPYSPPETNNDRLSSSISPNSLRNSRAFGTVSSGEQGISPIGVSSNGHSRQSSNSNNRSLPSPVSPETTSRAPQQSSGSSSDSPLTDTGRSGLMVPQLNGRPPSRSPSTGSRFVEEGLSTVTEERASSPQGGRPSHRFSWED</sequence>
<feature type="transmembrane region" description="Helical" evidence="3">
    <location>
        <begin position="453"/>
        <end position="477"/>
    </location>
</feature>
<dbReference type="CDD" id="cd05471">
    <property type="entry name" value="pepsin_like"/>
    <property type="match status" value="1"/>
</dbReference>
<dbReference type="InterPro" id="IPR001461">
    <property type="entry name" value="Aspartic_peptidase_A1"/>
</dbReference>
<evidence type="ECO:0000256" key="3">
    <source>
        <dbReference type="SAM" id="Phobius"/>
    </source>
</evidence>
<keyword evidence="3" id="KW-0812">Transmembrane</keyword>
<dbReference type="VEuPathDB" id="FungiDB:PV08_09339"/>
<dbReference type="Pfam" id="PF00026">
    <property type="entry name" value="Asp"/>
    <property type="match status" value="1"/>
</dbReference>
<evidence type="ECO:0000256" key="2">
    <source>
        <dbReference type="SAM" id="MobiDB-lite"/>
    </source>
</evidence>
<dbReference type="PRINTS" id="PR00792">
    <property type="entry name" value="PEPSIN"/>
</dbReference>
<keyword evidence="3" id="KW-0472">Membrane</keyword>
<feature type="compositionally biased region" description="Low complexity" evidence="2">
    <location>
        <begin position="613"/>
        <end position="627"/>
    </location>
</feature>
<dbReference type="PANTHER" id="PTHR47966:SF51">
    <property type="entry name" value="BETA-SITE APP-CLEAVING ENZYME, ISOFORM A-RELATED"/>
    <property type="match status" value="1"/>
</dbReference>
<dbReference type="GeneID" id="27336422"/>
<dbReference type="RefSeq" id="XP_016232281.1">
    <property type="nucleotide sequence ID" value="XM_016383658.1"/>
</dbReference>
<feature type="compositionally biased region" description="Low complexity" evidence="2">
    <location>
        <begin position="701"/>
        <end position="713"/>
    </location>
</feature>
<keyword evidence="3" id="KW-1133">Transmembrane helix</keyword>
<dbReference type="SUPFAM" id="SSF50630">
    <property type="entry name" value="Acid proteases"/>
    <property type="match status" value="1"/>
</dbReference>
<keyword evidence="6" id="KW-1185">Reference proteome</keyword>
<dbReference type="OrthoDB" id="4074350at2759"/>
<dbReference type="GO" id="GO:0000324">
    <property type="term" value="C:fungal-type vacuole"/>
    <property type="evidence" value="ECO:0007669"/>
    <property type="project" value="TreeGrafter"/>
</dbReference>
<dbReference type="STRING" id="91928.A0A0D2B056"/>
<feature type="domain" description="Peptidase A1" evidence="4">
    <location>
        <begin position="57"/>
        <end position="413"/>
    </location>
</feature>
<protein>
    <recommendedName>
        <fullName evidence="4">Peptidase A1 domain-containing protein</fullName>
    </recommendedName>
</protein>
<dbReference type="InterPro" id="IPR034164">
    <property type="entry name" value="Pepsin-like_dom"/>
</dbReference>
<dbReference type="InterPro" id="IPR021109">
    <property type="entry name" value="Peptidase_aspartic_dom_sf"/>
</dbReference>
<feature type="region of interest" description="Disordered" evidence="2">
    <location>
        <begin position="500"/>
        <end position="528"/>
    </location>
</feature>
<dbReference type="PANTHER" id="PTHR47966">
    <property type="entry name" value="BETA-SITE APP-CLEAVING ENZYME, ISOFORM A-RELATED"/>
    <property type="match status" value="1"/>
</dbReference>
<dbReference type="GO" id="GO:0006508">
    <property type="term" value="P:proteolysis"/>
    <property type="evidence" value="ECO:0007669"/>
    <property type="project" value="InterPro"/>
</dbReference>
<name>A0A0D2B056_9EURO</name>
<evidence type="ECO:0000313" key="5">
    <source>
        <dbReference type="EMBL" id="KIW12065.1"/>
    </source>
</evidence>
<dbReference type="GO" id="GO:0004190">
    <property type="term" value="F:aspartic-type endopeptidase activity"/>
    <property type="evidence" value="ECO:0007669"/>
    <property type="project" value="InterPro"/>
</dbReference>
<proteinExistence type="inferred from homology"/>
<evidence type="ECO:0000256" key="1">
    <source>
        <dbReference type="ARBA" id="ARBA00007447"/>
    </source>
</evidence>
<gene>
    <name evidence="5" type="ORF">PV08_09339</name>
</gene>
<feature type="compositionally biased region" description="Low complexity" evidence="2">
    <location>
        <begin position="643"/>
        <end position="663"/>
    </location>
</feature>
<dbReference type="Gene3D" id="2.40.70.10">
    <property type="entry name" value="Acid Proteases"/>
    <property type="match status" value="2"/>
</dbReference>
<evidence type="ECO:0000313" key="6">
    <source>
        <dbReference type="Proteomes" id="UP000053328"/>
    </source>
</evidence>
<dbReference type="InterPro" id="IPR033121">
    <property type="entry name" value="PEPTIDASE_A1"/>
</dbReference>
<comment type="similarity">
    <text evidence="1">Belongs to the peptidase A1 family.</text>
</comment>
<accession>A0A0D2B056</accession>
<evidence type="ECO:0000259" key="4">
    <source>
        <dbReference type="PROSITE" id="PS51767"/>
    </source>
</evidence>
<dbReference type="EMBL" id="KN847498">
    <property type="protein sequence ID" value="KIW12065.1"/>
    <property type="molecule type" value="Genomic_DNA"/>
</dbReference>
<dbReference type="HOGENOM" id="CLU_009988_1_0_1"/>
<feature type="compositionally biased region" description="Low complexity" evidence="2">
    <location>
        <begin position="674"/>
        <end position="690"/>
    </location>
</feature>
<dbReference type="AlphaFoldDB" id="A0A0D2B056"/>
<dbReference type="Proteomes" id="UP000053328">
    <property type="component" value="Unassembled WGS sequence"/>
</dbReference>